<evidence type="ECO:0000256" key="1">
    <source>
        <dbReference type="SAM" id="Phobius"/>
    </source>
</evidence>
<gene>
    <name evidence="2" type="ORF">QO231_13780</name>
</gene>
<feature type="transmembrane region" description="Helical" evidence="1">
    <location>
        <begin position="71"/>
        <end position="88"/>
    </location>
</feature>
<keyword evidence="1" id="KW-1133">Transmembrane helix</keyword>
<keyword evidence="3" id="KW-1185">Reference proteome</keyword>
<organism evidence="2 3">
    <name type="scientific">Sedimentitalea todarodis</name>
    <dbReference type="NCBI Taxonomy" id="1631240"/>
    <lineage>
        <taxon>Bacteria</taxon>
        <taxon>Pseudomonadati</taxon>
        <taxon>Pseudomonadota</taxon>
        <taxon>Alphaproteobacteria</taxon>
        <taxon>Rhodobacterales</taxon>
        <taxon>Paracoccaceae</taxon>
        <taxon>Sedimentitalea</taxon>
    </lineage>
</organism>
<feature type="transmembrane region" description="Helical" evidence="1">
    <location>
        <begin position="30"/>
        <end position="51"/>
    </location>
</feature>
<dbReference type="Proteomes" id="UP001255416">
    <property type="component" value="Unassembled WGS sequence"/>
</dbReference>
<proteinExistence type="predicted"/>
<reference evidence="3" key="1">
    <citation type="submission" date="2023-05" db="EMBL/GenBank/DDBJ databases">
        <title>Sedimentitalea sp. nov. JM2-8.</title>
        <authorList>
            <person name="Huang J."/>
        </authorList>
    </citation>
    <scope>NUCLEOTIDE SEQUENCE [LARGE SCALE GENOMIC DNA]</scope>
    <source>
        <strain evidence="3">KHS03</strain>
    </source>
</reference>
<comment type="caution">
    <text evidence="2">The sequence shown here is derived from an EMBL/GenBank/DDBJ whole genome shotgun (WGS) entry which is preliminary data.</text>
</comment>
<dbReference type="RefSeq" id="WP_316777328.1">
    <property type="nucleotide sequence ID" value="NZ_JASMWN010000010.1"/>
</dbReference>
<sequence>MFRESIPNYRLSFLNWQFIKPFLSGKTAQAMPLIPIIGYVVLFNDTIARHLNFEEITDGSGTLFIGSQTRIQLIYFGLVFLGAASFWFRCSCPSTIKIASDEYEYRDFAFLKYSIREFFTIYLMIEGKSGFGKYDDTSFDRDNLSDFVDSAMDGSMTAVATMSDEEIFFALKNIRNRDKATAVHSEMLSAVLDRFYLIENIRYPVQVTALSIFLAISSICLLLPSVDVFVSVLFHIVSAL</sequence>
<evidence type="ECO:0008006" key="4">
    <source>
        <dbReference type="Google" id="ProtNLM"/>
    </source>
</evidence>
<evidence type="ECO:0000313" key="2">
    <source>
        <dbReference type="EMBL" id="MDU9004919.1"/>
    </source>
</evidence>
<feature type="transmembrane region" description="Helical" evidence="1">
    <location>
        <begin position="212"/>
        <end position="237"/>
    </location>
</feature>
<accession>A0ABU3VGW1</accession>
<evidence type="ECO:0000313" key="3">
    <source>
        <dbReference type="Proteomes" id="UP001255416"/>
    </source>
</evidence>
<keyword evidence="1" id="KW-0472">Membrane</keyword>
<dbReference type="EMBL" id="JASMWN010000010">
    <property type="protein sequence ID" value="MDU9004919.1"/>
    <property type="molecule type" value="Genomic_DNA"/>
</dbReference>
<protein>
    <recommendedName>
        <fullName evidence="4">Type II secretion system protein GspF domain-containing protein</fullName>
    </recommendedName>
</protein>
<name>A0ABU3VGW1_9RHOB</name>
<keyword evidence="1" id="KW-0812">Transmembrane</keyword>